<dbReference type="GO" id="GO:0016787">
    <property type="term" value="F:hydrolase activity"/>
    <property type="evidence" value="ECO:0007669"/>
    <property type="project" value="UniProtKB-KW"/>
</dbReference>
<keyword evidence="4" id="KW-0479">Metal-binding</keyword>
<dbReference type="SMART" id="SM00487">
    <property type="entry name" value="DEXDc"/>
    <property type="match status" value="1"/>
</dbReference>
<dbReference type="InterPro" id="IPR000330">
    <property type="entry name" value="SNF2_N"/>
</dbReference>
<dbReference type="InterPro" id="IPR001650">
    <property type="entry name" value="Helicase_C-like"/>
</dbReference>
<dbReference type="PANTHER" id="PTHR45626">
    <property type="entry name" value="TRANSCRIPTION TERMINATION FACTOR 2-RELATED"/>
    <property type="match status" value="1"/>
</dbReference>
<gene>
    <name evidence="9" type="ORF">CDV31_009880</name>
</gene>
<dbReference type="InterPro" id="IPR001841">
    <property type="entry name" value="Znf_RING"/>
</dbReference>
<feature type="domain" description="RING-type" evidence="6">
    <location>
        <begin position="608"/>
        <end position="655"/>
    </location>
</feature>
<evidence type="ECO:0000256" key="3">
    <source>
        <dbReference type="ARBA" id="ARBA00022840"/>
    </source>
</evidence>
<dbReference type="GO" id="GO:0005524">
    <property type="term" value="F:ATP binding"/>
    <property type="evidence" value="ECO:0007669"/>
    <property type="project" value="UniProtKB-KW"/>
</dbReference>
<dbReference type="EMBL" id="NIZV01000146">
    <property type="protein sequence ID" value="RSM04789.1"/>
    <property type="molecule type" value="Genomic_DNA"/>
</dbReference>
<reference evidence="9 10" key="1">
    <citation type="submission" date="2017-06" db="EMBL/GenBank/DDBJ databases">
        <title>Cmopartive genomic analysis of Ambrosia Fusariam Clade fungi.</title>
        <authorList>
            <person name="Stajich J.E."/>
            <person name="Carrillo J."/>
            <person name="Kijimoto T."/>
            <person name="Eskalen A."/>
            <person name="O'Donnell K."/>
            <person name="Kasson M."/>
        </authorList>
    </citation>
    <scope>NUCLEOTIDE SEQUENCE [LARGE SCALE GENOMIC DNA]</scope>
    <source>
        <strain evidence="9 10">NRRL 20438</strain>
    </source>
</reference>
<evidence type="ECO:0000256" key="4">
    <source>
        <dbReference type="PROSITE-ProRule" id="PRU00175"/>
    </source>
</evidence>
<evidence type="ECO:0000259" key="6">
    <source>
        <dbReference type="PROSITE" id="PS50089"/>
    </source>
</evidence>
<evidence type="ECO:0000313" key="10">
    <source>
        <dbReference type="Proteomes" id="UP000288429"/>
    </source>
</evidence>
<dbReference type="Pfam" id="PF00271">
    <property type="entry name" value="Helicase_C"/>
    <property type="match status" value="1"/>
</dbReference>
<accession>A0A428TSB6</accession>
<dbReference type="AlphaFoldDB" id="A0A428TSB6"/>
<keyword evidence="1" id="KW-0547">Nucleotide-binding</keyword>
<protein>
    <submittedName>
        <fullName evidence="9">Uncharacterized protein</fullName>
    </submittedName>
</protein>
<dbReference type="PROSITE" id="PS51192">
    <property type="entry name" value="HELICASE_ATP_BIND_1"/>
    <property type="match status" value="1"/>
</dbReference>
<feature type="region of interest" description="Disordered" evidence="5">
    <location>
        <begin position="1"/>
        <end position="23"/>
    </location>
</feature>
<feature type="compositionally biased region" description="Basic and acidic residues" evidence="5">
    <location>
        <begin position="1"/>
        <end position="18"/>
    </location>
</feature>
<feature type="domain" description="Helicase C-terminal" evidence="8">
    <location>
        <begin position="689"/>
        <end position="850"/>
    </location>
</feature>
<keyword evidence="4" id="KW-0863">Zinc-finger</keyword>
<dbReference type="SMART" id="SM00490">
    <property type="entry name" value="HELICc"/>
    <property type="match status" value="1"/>
</dbReference>
<dbReference type="InterPro" id="IPR038718">
    <property type="entry name" value="SNF2-like_sf"/>
</dbReference>
<name>A0A428TSB6_9HYPO</name>
<dbReference type="SUPFAM" id="SSF52540">
    <property type="entry name" value="P-loop containing nucleoside triphosphate hydrolases"/>
    <property type="match status" value="2"/>
</dbReference>
<dbReference type="PANTHER" id="PTHR45626:SF52">
    <property type="entry name" value="SINGLE-STRANDED DNA-DEPENDENT ATPASE (EUROFUNG)"/>
    <property type="match status" value="1"/>
</dbReference>
<dbReference type="Pfam" id="PF00176">
    <property type="entry name" value="SNF2-rel_dom"/>
    <property type="match status" value="1"/>
</dbReference>
<organism evidence="9 10">
    <name type="scientific">Fusarium ambrosium</name>
    <dbReference type="NCBI Taxonomy" id="131363"/>
    <lineage>
        <taxon>Eukaryota</taxon>
        <taxon>Fungi</taxon>
        <taxon>Dikarya</taxon>
        <taxon>Ascomycota</taxon>
        <taxon>Pezizomycotina</taxon>
        <taxon>Sordariomycetes</taxon>
        <taxon>Hypocreomycetidae</taxon>
        <taxon>Hypocreales</taxon>
        <taxon>Nectriaceae</taxon>
        <taxon>Fusarium</taxon>
        <taxon>Fusarium solani species complex</taxon>
    </lineage>
</organism>
<evidence type="ECO:0000256" key="5">
    <source>
        <dbReference type="SAM" id="MobiDB-lite"/>
    </source>
</evidence>
<dbReference type="InterPro" id="IPR049730">
    <property type="entry name" value="SNF2/RAD54-like_C"/>
</dbReference>
<dbReference type="InterPro" id="IPR014001">
    <property type="entry name" value="Helicase_ATP-bd"/>
</dbReference>
<dbReference type="InterPro" id="IPR027417">
    <property type="entry name" value="P-loop_NTPase"/>
</dbReference>
<dbReference type="GO" id="GO:0005634">
    <property type="term" value="C:nucleus"/>
    <property type="evidence" value="ECO:0007669"/>
    <property type="project" value="TreeGrafter"/>
</dbReference>
<sequence>MEMERNSLKRPWPFDEHGQSWSTPTLTPSFEQINDIPDENTCFGSIIGEEAQLSQQIYPQTLLSQPFAVVKEGDYFALGDGVRTFARLTKGMSRKLHALDNGPHLSLRAYVPREVVEASTWHIPTLLPVEINLYGARDDAEKVGAILSETGTFLQFPQYGRENVEYHNPHFFRVEGYSEQVPIETLLPSRQDQVETSGQGEGEEVQGDASDVVDSILDSLSHHTILRDIPVDDRISTVLLPHQKEAIDFVSGREIGNVPSELSLWKYNDLDADEPFYQHIFTGARRPKQEEAEGGIIADEMGLGKSLVILSTIAGSLDRAEEFVTSENQLASTEQQSKTPSRATLILAPSSLLIRNWMEEVRKHTSGSLSFHQHLRRERHKETHLLCQREIVFTTYATVATEFSRGKSALAKINWFRIVLDEAHDIRNRQTNQFKAVTRLSGKHRWCLTGTPIQNSLEDLGALVSFLKVPVLEKPSTFRKFITSPTASSSKDRFRNLQTLLQTICIRRTKQLLDLPPPIPRIREVHLTPLERQEYDNLIQQARIQIQMAVSGHIKNRINSIVLDSLLKLRLFCNNGSANNVLQIAPTGLPSDSDEALTYLQQHDLNVCAYCSATIYSINSSEDTDGGIFISPCCHLVCPNCTPQHRSENDRCPTCAPGNESTIPEISLPAGFPSHSYSDTFSAGRYPSKLLALLSDIRSDPGHKSIVFSCWKKTLDLVGELLSAHGIQHRIIHGGCSLTERSTVLQEFQSRHGPDILLMTLGTGAVGLNLAVASRIFLLEPQWNPSIEDQAIGRALRLGQKAQVVIIRYIVTNTVEQAGVLSRQQRKIQLAGGGFGKGKDMPPETLQSLLHAFNVDGPSVSRQA</sequence>
<keyword evidence="10" id="KW-1185">Reference proteome</keyword>
<feature type="domain" description="Helicase ATP-binding" evidence="7">
    <location>
        <begin position="286"/>
        <end position="470"/>
    </location>
</feature>
<proteinExistence type="predicted"/>
<dbReference type="PROSITE" id="PS51194">
    <property type="entry name" value="HELICASE_CTER"/>
    <property type="match status" value="1"/>
</dbReference>
<dbReference type="Proteomes" id="UP000288429">
    <property type="component" value="Unassembled WGS sequence"/>
</dbReference>
<dbReference type="PROSITE" id="PS50089">
    <property type="entry name" value="ZF_RING_2"/>
    <property type="match status" value="1"/>
</dbReference>
<evidence type="ECO:0000259" key="7">
    <source>
        <dbReference type="PROSITE" id="PS51192"/>
    </source>
</evidence>
<keyword evidence="4" id="KW-0862">Zinc</keyword>
<dbReference type="CDD" id="cd18793">
    <property type="entry name" value="SF2_C_SNF"/>
    <property type="match status" value="1"/>
</dbReference>
<evidence type="ECO:0000256" key="1">
    <source>
        <dbReference type="ARBA" id="ARBA00022741"/>
    </source>
</evidence>
<keyword evidence="2" id="KW-0378">Hydrolase</keyword>
<dbReference type="GO" id="GO:0006281">
    <property type="term" value="P:DNA repair"/>
    <property type="evidence" value="ECO:0007669"/>
    <property type="project" value="TreeGrafter"/>
</dbReference>
<evidence type="ECO:0000256" key="2">
    <source>
        <dbReference type="ARBA" id="ARBA00022801"/>
    </source>
</evidence>
<keyword evidence="3" id="KW-0067">ATP-binding</keyword>
<dbReference type="Gene3D" id="3.40.50.300">
    <property type="entry name" value="P-loop containing nucleotide triphosphate hydrolases"/>
    <property type="match status" value="1"/>
</dbReference>
<dbReference type="GO" id="GO:0008270">
    <property type="term" value="F:zinc ion binding"/>
    <property type="evidence" value="ECO:0007669"/>
    <property type="project" value="UniProtKB-KW"/>
</dbReference>
<evidence type="ECO:0000259" key="8">
    <source>
        <dbReference type="PROSITE" id="PS51194"/>
    </source>
</evidence>
<dbReference type="CDD" id="cd18008">
    <property type="entry name" value="DEXDc_SHPRH-like"/>
    <property type="match status" value="1"/>
</dbReference>
<dbReference type="InterPro" id="IPR050628">
    <property type="entry name" value="SNF2_RAD54_helicase_TF"/>
</dbReference>
<dbReference type="GO" id="GO:0008094">
    <property type="term" value="F:ATP-dependent activity, acting on DNA"/>
    <property type="evidence" value="ECO:0007669"/>
    <property type="project" value="TreeGrafter"/>
</dbReference>
<dbReference type="Gene3D" id="3.40.50.10810">
    <property type="entry name" value="Tandem AAA-ATPase domain"/>
    <property type="match status" value="1"/>
</dbReference>
<evidence type="ECO:0000313" key="9">
    <source>
        <dbReference type="EMBL" id="RSM04789.1"/>
    </source>
</evidence>
<comment type="caution">
    <text evidence="9">The sequence shown here is derived from an EMBL/GenBank/DDBJ whole genome shotgun (WGS) entry which is preliminary data.</text>
</comment>